<dbReference type="InterPro" id="IPR001891">
    <property type="entry name" value="Malic_OxRdtase"/>
</dbReference>
<dbReference type="AlphaFoldDB" id="A0A437QA83"/>
<dbReference type="InterPro" id="IPR012301">
    <property type="entry name" value="Malic_N_dom"/>
</dbReference>
<dbReference type="PIRSF" id="PIRSF000106">
    <property type="entry name" value="ME"/>
    <property type="match status" value="1"/>
</dbReference>
<accession>A0A437QA83</accession>
<evidence type="ECO:0000256" key="4">
    <source>
        <dbReference type="ARBA" id="ARBA00023002"/>
    </source>
</evidence>
<dbReference type="PANTHER" id="PTHR43237">
    <property type="entry name" value="NADP-DEPENDENT MALIC ENZYME"/>
    <property type="match status" value="1"/>
</dbReference>
<dbReference type="EC" id="1.1.1.40" evidence="5"/>
<evidence type="ECO:0000256" key="1">
    <source>
        <dbReference type="ARBA" id="ARBA00001936"/>
    </source>
</evidence>
<protein>
    <recommendedName>
        <fullName evidence="6">NADP-dependent malic enzyme</fullName>
        <ecNumber evidence="5">1.1.1.40</ecNumber>
    </recommendedName>
</protein>
<feature type="binding site" evidence="11">
    <location>
        <position position="136"/>
    </location>
    <ligand>
        <name>a divalent metal cation</name>
        <dbReference type="ChEBI" id="CHEBI:60240"/>
    </ligand>
</feature>
<comment type="similarity">
    <text evidence="2">Belongs to the malic enzymes family.</text>
</comment>
<dbReference type="FunFam" id="3.40.50.10380:FF:000003">
    <property type="entry name" value="NADP-dependent malic enzyme"/>
    <property type="match status" value="1"/>
</dbReference>
<keyword evidence="3 11" id="KW-0479">Metal-binding</keyword>
<comment type="cofactor">
    <cofactor evidence="11">
        <name>Mg(2+)</name>
        <dbReference type="ChEBI" id="CHEBI:18420"/>
    </cofactor>
    <cofactor evidence="11">
        <name>Mn(2+)</name>
        <dbReference type="ChEBI" id="CHEBI:29035"/>
    </cofactor>
    <text evidence="11">Divalent metal cations. Prefers magnesium or manganese.</text>
</comment>
<dbReference type="RefSeq" id="WP_127693326.1">
    <property type="nucleotide sequence ID" value="NZ_SACQ01000002.1"/>
</dbReference>
<evidence type="ECO:0000256" key="8">
    <source>
        <dbReference type="ARBA" id="ARBA00051384"/>
    </source>
</evidence>
<evidence type="ECO:0000313" key="15">
    <source>
        <dbReference type="Proteomes" id="UP000282818"/>
    </source>
</evidence>
<evidence type="ECO:0000256" key="10">
    <source>
        <dbReference type="PIRSR" id="PIRSR000106-2"/>
    </source>
</evidence>
<feature type="domain" description="Malic enzyme N-terminal" evidence="13">
    <location>
        <begin position="18"/>
        <end position="151"/>
    </location>
</feature>
<evidence type="ECO:0000256" key="11">
    <source>
        <dbReference type="PIRSR" id="PIRSR000106-3"/>
    </source>
</evidence>
<evidence type="ECO:0000256" key="7">
    <source>
        <dbReference type="ARBA" id="ARBA00050924"/>
    </source>
</evidence>
<feature type="binding site" evidence="11">
    <location>
        <position position="137"/>
    </location>
    <ligand>
        <name>a divalent metal cation</name>
        <dbReference type="ChEBI" id="CHEBI:60240"/>
    </ligand>
</feature>
<dbReference type="InterPro" id="IPR045213">
    <property type="entry name" value="Malic_NAD-bd_bact_type"/>
</dbReference>
<feature type="binding site" evidence="10">
    <location>
        <position position="317"/>
    </location>
    <ligand>
        <name>(S)-malate</name>
        <dbReference type="ChEBI" id="CHEBI:15589"/>
    </ligand>
</feature>
<dbReference type="Pfam" id="PF00390">
    <property type="entry name" value="malic"/>
    <property type="match status" value="1"/>
</dbReference>
<comment type="cofactor">
    <cofactor evidence="1">
        <name>Mn(2+)</name>
        <dbReference type="ChEBI" id="CHEBI:29035"/>
    </cofactor>
</comment>
<evidence type="ECO:0000313" key="14">
    <source>
        <dbReference type="EMBL" id="RVU31468.1"/>
    </source>
</evidence>
<organism evidence="14 15">
    <name type="scientific">Neptunomonas marina</name>
    <dbReference type="NCBI Taxonomy" id="1815562"/>
    <lineage>
        <taxon>Bacteria</taxon>
        <taxon>Pseudomonadati</taxon>
        <taxon>Pseudomonadota</taxon>
        <taxon>Gammaproteobacteria</taxon>
        <taxon>Oceanospirillales</taxon>
        <taxon>Oceanospirillaceae</taxon>
        <taxon>Neptunomonas</taxon>
    </lineage>
</organism>
<dbReference type="SUPFAM" id="SSF51735">
    <property type="entry name" value="NAD(P)-binding Rossmann-fold domains"/>
    <property type="match status" value="1"/>
</dbReference>
<dbReference type="InterPro" id="IPR036291">
    <property type="entry name" value="NAD(P)-bd_dom_sf"/>
</dbReference>
<dbReference type="PANTHER" id="PTHR43237:SF4">
    <property type="entry name" value="NADP-DEPENDENT MALIC ENZYME"/>
    <property type="match status" value="1"/>
</dbReference>
<dbReference type="InterPro" id="IPR046346">
    <property type="entry name" value="Aminoacid_DH-like_N_sf"/>
</dbReference>
<reference evidence="14 15" key="1">
    <citation type="submission" date="2019-01" db="EMBL/GenBank/DDBJ databases">
        <authorList>
            <person name="Chen W.-M."/>
        </authorList>
    </citation>
    <scope>NUCLEOTIDE SEQUENCE [LARGE SCALE GENOMIC DNA]</scope>
    <source>
        <strain evidence="14 15">HPM-16</strain>
    </source>
</reference>
<comment type="catalytic activity">
    <reaction evidence="7">
        <text>(S)-malate + NADP(+) = pyruvate + CO2 + NADPH</text>
        <dbReference type="Rhea" id="RHEA:18253"/>
        <dbReference type="ChEBI" id="CHEBI:15361"/>
        <dbReference type="ChEBI" id="CHEBI:15589"/>
        <dbReference type="ChEBI" id="CHEBI:16526"/>
        <dbReference type="ChEBI" id="CHEBI:57783"/>
        <dbReference type="ChEBI" id="CHEBI:58349"/>
        <dbReference type="EC" id="1.1.1.40"/>
    </reaction>
</comment>
<dbReference type="EMBL" id="SACQ01000002">
    <property type="protein sequence ID" value="RVU31468.1"/>
    <property type="molecule type" value="Genomic_DNA"/>
</dbReference>
<dbReference type="InterPro" id="IPR037062">
    <property type="entry name" value="Malic_N_dom_sf"/>
</dbReference>
<feature type="binding site" evidence="11">
    <location>
        <position position="162"/>
    </location>
    <ligand>
        <name>a divalent metal cation</name>
        <dbReference type="ChEBI" id="CHEBI:60240"/>
    </ligand>
</feature>
<dbReference type="InterPro" id="IPR012302">
    <property type="entry name" value="Malic_NAD-bd"/>
</dbReference>
<evidence type="ECO:0000256" key="5">
    <source>
        <dbReference type="ARBA" id="ARBA00038964"/>
    </source>
</evidence>
<dbReference type="CDD" id="cd05311">
    <property type="entry name" value="NAD_bind_2_malic_enz"/>
    <property type="match status" value="1"/>
</dbReference>
<dbReference type="PROSITE" id="PS00331">
    <property type="entry name" value="MALIC_ENZYMES"/>
    <property type="match status" value="1"/>
</dbReference>
<proteinExistence type="inferred from homology"/>
<evidence type="ECO:0000256" key="6">
    <source>
        <dbReference type="ARBA" id="ARBA00040273"/>
    </source>
</evidence>
<evidence type="ECO:0000256" key="3">
    <source>
        <dbReference type="ARBA" id="ARBA00022723"/>
    </source>
</evidence>
<dbReference type="SMART" id="SM00919">
    <property type="entry name" value="Malic_M"/>
    <property type="match status" value="1"/>
</dbReference>
<dbReference type="InterPro" id="IPR051674">
    <property type="entry name" value="Malate_Decarboxylase"/>
</dbReference>
<dbReference type="FunFam" id="3.40.50.720:FF:000095">
    <property type="entry name" value="NADP-dependent malic enzyme"/>
    <property type="match status" value="1"/>
</dbReference>
<feature type="domain" description="Malic enzyme NAD-binding" evidence="12">
    <location>
        <begin position="163"/>
        <end position="399"/>
    </location>
</feature>
<dbReference type="InterPro" id="IPR015884">
    <property type="entry name" value="Malic_enzyme_CS"/>
</dbReference>
<dbReference type="GO" id="GO:0046872">
    <property type="term" value="F:metal ion binding"/>
    <property type="evidence" value="ECO:0007669"/>
    <property type="project" value="UniProtKB-KW"/>
</dbReference>
<dbReference type="Pfam" id="PF03949">
    <property type="entry name" value="Malic_M"/>
    <property type="match status" value="1"/>
</dbReference>
<name>A0A437QA83_9GAMM</name>
<evidence type="ECO:0000259" key="12">
    <source>
        <dbReference type="SMART" id="SM00919"/>
    </source>
</evidence>
<dbReference type="GO" id="GO:0004473">
    <property type="term" value="F:malate dehydrogenase (decarboxylating) (NADP+) activity"/>
    <property type="evidence" value="ECO:0007669"/>
    <property type="project" value="UniProtKB-EC"/>
</dbReference>
<evidence type="ECO:0000256" key="9">
    <source>
        <dbReference type="PIRSR" id="PIRSR000106-1"/>
    </source>
</evidence>
<comment type="catalytic activity">
    <reaction evidence="8">
        <text>oxaloacetate + H(+) = pyruvate + CO2</text>
        <dbReference type="Rhea" id="RHEA:15641"/>
        <dbReference type="ChEBI" id="CHEBI:15361"/>
        <dbReference type="ChEBI" id="CHEBI:15378"/>
        <dbReference type="ChEBI" id="CHEBI:16452"/>
        <dbReference type="ChEBI" id="CHEBI:16526"/>
        <dbReference type="EC" id="1.1.1.40"/>
    </reaction>
</comment>
<sequence>MSEDLKQAALDYHANPRPGKISVELSTSAETARDLALAYSPGVAEPVREIAKDPENAYKYTAKGNLVAVISNGSAILGLGDLGPLASKPVMEGKSLLFKKFAGIDSIDIEVDAESPQAFIDTVARIAETFGGINLEDIKAPECFEIERALIERCNIPVFHDDQHGTAIVTAAGMINALELAGKKLEDATIVTLGAGAAAVACMKLLLNMGAKVENIYMLDRKGVIHSGREDLTTEKAIFATETDKRTLDDAVDGADVFVGLSGPNLLSAEQLKKMADNPVVFACANPDPEIRPEVAHEARSDVIIGTGRSDFPNQVNNVLGFPFIFRGALDVRASAINEEMKAAAVRALADLAKEPVTQEVLDAYGLESLEFGREYIIPKPTDSRLYSALSMAVAQAAIDTGVARDPLPAHYPLTTLADEKR</sequence>
<dbReference type="Gene3D" id="3.40.50.720">
    <property type="entry name" value="NAD(P)-binding Rossmann-like Domain"/>
    <property type="match status" value="1"/>
</dbReference>
<evidence type="ECO:0000256" key="2">
    <source>
        <dbReference type="ARBA" id="ARBA00008785"/>
    </source>
</evidence>
<dbReference type="Proteomes" id="UP000282818">
    <property type="component" value="Unassembled WGS sequence"/>
</dbReference>
<keyword evidence="15" id="KW-1185">Reference proteome</keyword>
<comment type="caution">
    <text evidence="14">The sequence shown here is derived from an EMBL/GenBank/DDBJ whole genome shotgun (WGS) entry which is preliminary data.</text>
</comment>
<feature type="active site" description="Proton acceptor" evidence="9">
    <location>
        <position position="94"/>
    </location>
</feature>
<feature type="binding site" evidence="10">
    <location>
        <position position="286"/>
    </location>
    <ligand>
        <name>(S)-malate</name>
        <dbReference type="ChEBI" id="CHEBI:15589"/>
    </ligand>
</feature>
<dbReference type="Gene3D" id="3.40.50.10380">
    <property type="entry name" value="Malic enzyme, N-terminal domain"/>
    <property type="match status" value="1"/>
</dbReference>
<keyword evidence="4" id="KW-0560">Oxidoreductase</keyword>
<gene>
    <name evidence="14" type="ORF">EOE65_05650</name>
</gene>
<dbReference type="SUPFAM" id="SSF53223">
    <property type="entry name" value="Aminoacid dehydrogenase-like, N-terminal domain"/>
    <property type="match status" value="1"/>
</dbReference>
<evidence type="ECO:0000259" key="13">
    <source>
        <dbReference type="SMART" id="SM01274"/>
    </source>
</evidence>
<dbReference type="SMART" id="SM01274">
    <property type="entry name" value="malic"/>
    <property type="match status" value="1"/>
</dbReference>
<dbReference type="GO" id="GO:0051287">
    <property type="term" value="F:NAD binding"/>
    <property type="evidence" value="ECO:0007669"/>
    <property type="project" value="InterPro"/>
</dbReference>
<feature type="active site" description="Proton donor" evidence="9">
    <location>
        <position position="39"/>
    </location>
</feature>